<evidence type="ECO:0000313" key="3">
    <source>
        <dbReference type="Proteomes" id="UP000318582"/>
    </source>
</evidence>
<evidence type="ECO:0000313" key="2">
    <source>
        <dbReference type="EMBL" id="TPX61830.1"/>
    </source>
</evidence>
<dbReference type="InterPro" id="IPR037238">
    <property type="entry name" value="YbiA-like_sf"/>
</dbReference>
<comment type="caution">
    <text evidence="2">The sequence shown here is derived from an EMBL/GenBank/DDBJ whole genome shotgun (WGS) entry which is preliminary data.</text>
</comment>
<evidence type="ECO:0000259" key="1">
    <source>
        <dbReference type="Pfam" id="PF08719"/>
    </source>
</evidence>
<dbReference type="Pfam" id="PF08719">
    <property type="entry name" value="NADAR"/>
    <property type="match status" value="1"/>
</dbReference>
<dbReference type="EMBL" id="QEAQ01000005">
    <property type="protein sequence ID" value="TPX61830.1"/>
    <property type="molecule type" value="Genomic_DNA"/>
</dbReference>
<protein>
    <recommendedName>
        <fullName evidence="1">NADAR domain-containing protein</fullName>
    </recommendedName>
</protein>
<accession>A0A507EF60</accession>
<proteinExistence type="predicted"/>
<dbReference type="CDD" id="cd15457">
    <property type="entry name" value="NADAR"/>
    <property type="match status" value="1"/>
</dbReference>
<gene>
    <name evidence="2" type="ORF">PhCBS80983_g00778</name>
</gene>
<organism evidence="2 3">
    <name type="scientific">Powellomyces hirtus</name>
    <dbReference type="NCBI Taxonomy" id="109895"/>
    <lineage>
        <taxon>Eukaryota</taxon>
        <taxon>Fungi</taxon>
        <taxon>Fungi incertae sedis</taxon>
        <taxon>Chytridiomycota</taxon>
        <taxon>Chytridiomycota incertae sedis</taxon>
        <taxon>Chytridiomycetes</taxon>
        <taxon>Spizellomycetales</taxon>
        <taxon>Powellomycetaceae</taxon>
        <taxon>Powellomyces</taxon>
    </lineage>
</organism>
<dbReference type="SUPFAM" id="SSF143990">
    <property type="entry name" value="YbiA-like"/>
    <property type="match status" value="1"/>
</dbReference>
<dbReference type="Proteomes" id="UP000318582">
    <property type="component" value="Unassembled WGS sequence"/>
</dbReference>
<dbReference type="InterPro" id="IPR012816">
    <property type="entry name" value="NADAR"/>
</dbReference>
<dbReference type="STRING" id="109895.A0A507EF60"/>
<reference evidence="2 3" key="1">
    <citation type="journal article" date="2019" name="Sci. Rep.">
        <title>Comparative genomics of chytrid fungi reveal insights into the obligate biotrophic and pathogenic lifestyle of Synchytrium endobioticum.</title>
        <authorList>
            <person name="van de Vossenberg B.T.L.H."/>
            <person name="Warris S."/>
            <person name="Nguyen H.D.T."/>
            <person name="van Gent-Pelzer M.P.E."/>
            <person name="Joly D.L."/>
            <person name="van de Geest H.C."/>
            <person name="Bonants P.J.M."/>
            <person name="Smith D.S."/>
            <person name="Levesque C.A."/>
            <person name="van der Lee T.A.J."/>
        </authorList>
    </citation>
    <scope>NUCLEOTIDE SEQUENCE [LARGE SCALE GENOMIC DNA]</scope>
    <source>
        <strain evidence="2 3">CBS 809.83</strain>
    </source>
</reference>
<keyword evidence="3" id="KW-1185">Reference proteome</keyword>
<dbReference type="Gene3D" id="1.10.357.40">
    <property type="entry name" value="YbiA-like"/>
    <property type="match status" value="1"/>
</dbReference>
<dbReference type="AlphaFoldDB" id="A0A507EF60"/>
<dbReference type="NCBIfam" id="TIGR02464">
    <property type="entry name" value="ribofla_fusion"/>
    <property type="match status" value="1"/>
</dbReference>
<sequence>MHDEPIYFWKTSENPYGVFSQWATTPFIDPDTGTQYRTAEHYMMHQKALLFNDTAVATRILRETRPITVKQLGQQVQGFSQHIWEQNRLSIVTRANLLKFEQDEQLKALLVGTGDQEIVEASPYDRIWGIGFQAHKTSVRDRRRWGLNLLGRALMDVRAALK</sequence>
<name>A0A507EF60_9FUNG</name>
<feature type="domain" description="NADAR" evidence="1">
    <location>
        <begin position="7"/>
        <end position="162"/>
    </location>
</feature>